<dbReference type="GO" id="GO:0003887">
    <property type="term" value="F:DNA-directed DNA polymerase activity"/>
    <property type="evidence" value="ECO:0007669"/>
    <property type="project" value="InterPro"/>
</dbReference>
<evidence type="ECO:0000313" key="3">
    <source>
        <dbReference type="EMBL" id="KQD20256.1"/>
    </source>
</evidence>
<dbReference type="EMBL" id="LLFE01000043">
    <property type="protein sequence ID" value="KQD20256.1"/>
    <property type="molecule type" value="Genomic_DNA"/>
</dbReference>
<reference evidence="3 4" key="1">
    <citation type="submission" date="2015-10" db="EMBL/GenBank/DDBJ databases">
        <title>The utility of whole genome sequencing in characterizing Acinetobacter epidemiology and analyzing hospital outbreaks.</title>
        <authorList>
            <person name="Ozer E.A."/>
            <person name="Fitzpatrick M.A."/>
            <person name="Hauser A.R."/>
        </authorList>
    </citation>
    <scope>NUCLEOTIDE SEQUENCE [LARGE SCALE GENOMIC DNA]</scope>
    <source>
        <strain evidence="3 4">ABBL059</strain>
    </source>
</reference>
<evidence type="ECO:0000256" key="1">
    <source>
        <dbReference type="ARBA" id="ARBA00038283"/>
    </source>
</evidence>
<gene>
    <name evidence="3" type="ORF">APD06_11685</name>
</gene>
<dbReference type="GO" id="GO:0006270">
    <property type="term" value="P:DNA replication initiation"/>
    <property type="evidence" value="ECO:0007669"/>
    <property type="project" value="InterPro"/>
</dbReference>
<organism evidence="3 4">
    <name type="scientific">Acinetobacter baumannii</name>
    <dbReference type="NCBI Taxonomy" id="470"/>
    <lineage>
        <taxon>Bacteria</taxon>
        <taxon>Pseudomonadati</taxon>
        <taxon>Pseudomonadota</taxon>
        <taxon>Gammaproteobacteria</taxon>
        <taxon>Moraxellales</taxon>
        <taxon>Moraxellaceae</taxon>
        <taxon>Acinetobacter</taxon>
        <taxon>Acinetobacter calcoaceticus/baumannii complex</taxon>
    </lineage>
</organism>
<dbReference type="AlphaFoldDB" id="A0AB73FHV2"/>
<dbReference type="InterPro" id="IPR036390">
    <property type="entry name" value="WH_DNA-bd_sf"/>
</dbReference>
<dbReference type="Proteomes" id="UP000051322">
    <property type="component" value="Unassembled WGS sequence"/>
</dbReference>
<dbReference type="Gene3D" id="1.10.10.10">
    <property type="entry name" value="Winged helix-like DNA-binding domain superfamily/Winged helix DNA-binding domain"/>
    <property type="match status" value="2"/>
</dbReference>
<dbReference type="Pfam" id="PF01051">
    <property type="entry name" value="Rep3_N"/>
    <property type="match status" value="1"/>
</dbReference>
<dbReference type="Pfam" id="PF21205">
    <property type="entry name" value="Rep3_C"/>
    <property type="match status" value="1"/>
</dbReference>
<sequence length="307" mass="35776">MKHPIVVKDNALINASYNLDLVEQRLVLLAIIEARESKQKINAESELTIHVSSYINHFNVEKHTAYEMLKHACEALFHRQFSYKFVNQSKNSESVRSRWVSKISYVDNEALIRIVFAPDVIPLITRLEKHFTSYELTQVANLNSRYSLRLYELLIAWRSTGKPPMFQITELRKQLGVEETLYTRIEAFKRRVLNSAIAQINEHTDITVEYEQHKEGKTITGFSFSFKQDKVEKPIINKNIKSKTITKLSDNQIPLFANKLAYDTSFASQYSKAGESYDDFILRVKDDLKDPKKLKEYQPFLEKLGFK</sequence>
<dbReference type="NCBIfam" id="NF038290">
    <property type="entry name" value="repM_Acin"/>
    <property type="match status" value="1"/>
</dbReference>
<evidence type="ECO:0000313" key="4">
    <source>
        <dbReference type="Proteomes" id="UP000051322"/>
    </source>
</evidence>
<feature type="domain" description="Initiator Rep protein WH1" evidence="2">
    <location>
        <begin position="5"/>
        <end position="154"/>
    </location>
</feature>
<dbReference type="InterPro" id="IPR036388">
    <property type="entry name" value="WH-like_DNA-bd_sf"/>
</dbReference>
<accession>A0AB73FHV2</accession>
<comment type="similarity">
    <text evidence="1">Belongs to the initiator RepB protein family.</text>
</comment>
<name>A0AB73FHV2_ACIBA</name>
<dbReference type="InterPro" id="IPR000525">
    <property type="entry name" value="Initiator_Rep_WH1"/>
</dbReference>
<protein>
    <submittedName>
        <fullName evidence="3">DNA replication protein</fullName>
    </submittedName>
</protein>
<proteinExistence type="inferred from homology"/>
<comment type="caution">
    <text evidence="3">The sequence shown here is derived from an EMBL/GenBank/DDBJ whole genome shotgun (WGS) entry which is preliminary data.</text>
</comment>
<evidence type="ECO:0000259" key="2">
    <source>
        <dbReference type="Pfam" id="PF01051"/>
    </source>
</evidence>
<dbReference type="SUPFAM" id="SSF46785">
    <property type="entry name" value="Winged helix' DNA-binding domain"/>
    <property type="match status" value="2"/>
</dbReference>
<dbReference type="RefSeq" id="WP_057692638.1">
    <property type="nucleotide sequence ID" value="NZ_JBIMBS010000061.1"/>
</dbReference>